<protein>
    <submittedName>
        <fullName evidence="1">Uncharacterized protein</fullName>
    </submittedName>
</protein>
<name>A0A4Y7JYW8_PAPSO</name>
<gene>
    <name evidence="1" type="ORF">C5167_009568</name>
</gene>
<sequence length="19" mass="2323">MYCTSSTDIKKYIMKLKRI</sequence>
<organism evidence="1 2">
    <name type="scientific">Papaver somniferum</name>
    <name type="common">Opium poppy</name>
    <dbReference type="NCBI Taxonomy" id="3469"/>
    <lineage>
        <taxon>Eukaryota</taxon>
        <taxon>Viridiplantae</taxon>
        <taxon>Streptophyta</taxon>
        <taxon>Embryophyta</taxon>
        <taxon>Tracheophyta</taxon>
        <taxon>Spermatophyta</taxon>
        <taxon>Magnoliopsida</taxon>
        <taxon>Ranunculales</taxon>
        <taxon>Papaveraceae</taxon>
        <taxon>Papaveroideae</taxon>
        <taxon>Papaver</taxon>
    </lineage>
</organism>
<dbReference type="Proteomes" id="UP000316621">
    <property type="component" value="Chromosome 6"/>
</dbReference>
<keyword evidence="2" id="KW-1185">Reference proteome</keyword>
<proteinExistence type="predicted"/>
<evidence type="ECO:0000313" key="1">
    <source>
        <dbReference type="EMBL" id="RZC65877.1"/>
    </source>
</evidence>
<reference evidence="1 2" key="1">
    <citation type="journal article" date="2018" name="Science">
        <title>The opium poppy genome and morphinan production.</title>
        <authorList>
            <person name="Guo L."/>
            <person name="Winzer T."/>
            <person name="Yang X."/>
            <person name="Li Y."/>
            <person name="Ning Z."/>
            <person name="He Z."/>
            <person name="Teodor R."/>
            <person name="Lu Y."/>
            <person name="Bowser T.A."/>
            <person name="Graham I.A."/>
            <person name="Ye K."/>
        </authorList>
    </citation>
    <scope>NUCLEOTIDE SEQUENCE [LARGE SCALE GENOMIC DNA]</scope>
    <source>
        <strain evidence="2">cv. HN1</strain>
        <tissue evidence="1">Leaves</tissue>
    </source>
</reference>
<dbReference type="EMBL" id="CM010720">
    <property type="protein sequence ID" value="RZC65877.1"/>
    <property type="molecule type" value="Genomic_DNA"/>
</dbReference>
<dbReference type="AlphaFoldDB" id="A0A4Y7JYW8"/>
<accession>A0A4Y7JYW8</accession>
<evidence type="ECO:0000313" key="2">
    <source>
        <dbReference type="Proteomes" id="UP000316621"/>
    </source>
</evidence>